<dbReference type="AlphaFoldDB" id="A0AAX2S3E4"/>
<reference evidence="1 2" key="1">
    <citation type="submission" date="2019-03" db="EMBL/GenBank/DDBJ databases">
        <title>Horizontal Gene Transfer Machinery in Histophilus somni.</title>
        <authorList>
            <person name="Mostafa Nazari M."/>
            <person name="Liljebjelke K."/>
        </authorList>
    </citation>
    <scope>NUCLEOTIDE SEQUENCE [LARGE SCALE GENOMIC DNA]</scope>
    <source>
        <strain evidence="1 2">UOC-EPH-KLM-04</strain>
    </source>
</reference>
<dbReference type="EMBL" id="SNRV01000012">
    <property type="protein sequence ID" value="TEW29698.1"/>
    <property type="molecule type" value="Genomic_DNA"/>
</dbReference>
<dbReference type="Proteomes" id="UP000297565">
    <property type="component" value="Unassembled WGS sequence"/>
</dbReference>
<protein>
    <submittedName>
        <fullName evidence="1">Uncharacterized protein</fullName>
    </submittedName>
</protein>
<accession>A0AAX2S3E4</accession>
<dbReference type="GeneID" id="31487088"/>
<evidence type="ECO:0000313" key="2">
    <source>
        <dbReference type="Proteomes" id="UP000297565"/>
    </source>
</evidence>
<gene>
    <name evidence="1" type="ORF">E2R48_05860</name>
</gene>
<organism evidence="1 2">
    <name type="scientific">Histophilus somni</name>
    <name type="common">Haemophilus somnus</name>
    <dbReference type="NCBI Taxonomy" id="731"/>
    <lineage>
        <taxon>Bacteria</taxon>
        <taxon>Pseudomonadati</taxon>
        <taxon>Pseudomonadota</taxon>
        <taxon>Gammaproteobacteria</taxon>
        <taxon>Pasteurellales</taxon>
        <taxon>Pasteurellaceae</taxon>
        <taxon>Histophilus</taxon>
    </lineage>
</organism>
<name>A0AAX2S3E4_HISSO</name>
<sequence>MTKPVNAEYIKEIIDKTNNLGYLDIQGKTLQEKQESFKSLIQEKLKGYHNDSRKDHYHRS</sequence>
<evidence type="ECO:0000313" key="1">
    <source>
        <dbReference type="EMBL" id="TEW29698.1"/>
    </source>
</evidence>
<dbReference type="RefSeq" id="WP_041605037.1">
    <property type="nucleotide sequence ID" value="NZ_CP157211.1"/>
</dbReference>
<comment type="caution">
    <text evidence="1">The sequence shown here is derived from an EMBL/GenBank/DDBJ whole genome shotgun (WGS) entry which is preliminary data.</text>
</comment>
<proteinExistence type="predicted"/>